<feature type="compositionally biased region" description="Gly residues" evidence="3">
    <location>
        <begin position="270"/>
        <end position="281"/>
    </location>
</feature>
<comment type="caution">
    <text evidence="5">The sequence shown here is derived from an EMBL/GenBank/DDBJ whole genome shotgun (WGS) entry which is preliminary data.</text>
</comment>
<evidence type="ECO:0000256" key="3">
    <source>
        <dbReference type="SAM" id="MobiDB-lite"/>
    </source>
</evidence>
<accession>A0ABV1IHX9</accession>
<dbReference type="Pfam" id="PF24568">
    <property type="entry name" value="CC_PcsB"/>
    <property type="match status" value="1"/>
</dbReference>
<feature type="coiled-coil region" evidence="2">
    <location>
        <begin position="43"/>
        <end position="119"/>
    </location>
</feature>
<evidence type="ECO:0000256" key="1">
    <source>
        <dbReference type="ARBA" id="ARBA00022729"/>
    </source>
</evidence>
<evidence type="ECO:0000259" key="4">
    <source>
        <dbReference type="Pfam" id="PF24568"/>
    </source>
</evidence>
<dbReference type="InterPro" id="IPR006311">
    <property type="entry name" value="TAT_signal"/>
</dbReference>
<dbReference type="Proteomes" id="UP001478817">
    <property type="component" value="Unassembled WGS sequence"/>
</dbReference>
<dbReference type="InterPro" id="IPR057309">
    <property type="entry name" value="PcsB_CC"/>
</dbReference>
<sequence length="415" mass="43831">MSRKRIDSSEVGLTPRTVTRRDALRILIGAGMCAILSPAIARAATTQEKLDAAQLSYDEAQSKLDQIGQEYSAIADQLSQTQAQVGDLSSQIDAKQAEIEQKQTEIDAKQAEVEAKQQQLGERMCSAYKSGGSSVLDILLSSATFEELTSNIYYLDKISAADQAMISEVKDLKAELESQKSSLEAEKAELESQKSELETLQAQQEQQLEEAQAKQAEAQDLVSNLSSEVKELMAQRDAELLAAQQAAEEAARQEEERRKAAAAANKNNGSSGGSSSGGSSSGGSQTITGNGSLAAVQSAAYSVPSPGSGLCAAWVTRVFAAAGLNVGGGNACDMYNWYCYTSVSNIQPGMIVACPSAPYSSAAVIYGHVGIYLGNNTVRDNASGRLRTSSLSAWVSEYSVTSTVRCGWLGGVALS</sequence>
<dbReference type="SUPFAM" id="SSF54001">
    <property type="entry name" value="Cysteine proteinases"/>
    <property type="match status" value="1"/>
</dbReference>
<organism evidence="5 6">
    <name type="scientific">Paratractidigestivibacter faecalis</name>
    <dbReference type="NCBI Taxonomy" id="2292441"/>
    <lineage>
        <taxon>Bacteria</taxon>
        <taxon>Bacillati</taxon>
        <taxon>Actinomycetota</taxon>
        <taxon>Coriobacteriia</taxon>
        <taxon>Coriobacteriales</taxon>
        <taxon>Atopobiaceae</taxon>
        <taxon>Paratractidigestivibacter</taxon>
    </lineage>
</organism>
<reference evidence="5 6" key="1">
    <citation type="submission" date="2024-04" db="EMBL/GenBank/DDBJ databases">
        <title>Human intestinal bacterial collection.</title>
        <authorList>
            <person name="Pauvert C."/>
            <person name="Hitch T.C.A."/>
            <person name="Clavel T."/>
        </authorList>
    </citation>
    <scope>NUCLEOTIDE SEQUENCE [LARGE SCALE GENOMIC DNA]</scope>
    <source>
        <strain evidence="5 6">CLA-AA-H197</strain>
    </source>
</reference>
<protein>
    <submittedName>
        <fullName evidence="5">Tat pathway signal protein</fullName>
    </submittedName>
</protein>
<keyword evidence="6" id="KW-1185">Reference proteome</keyword>
<evidence type="ECO:0000256" key="2">
    <source>
        <dbReference type="SAM" id="Coils"/>
    </source>
</evidence>
<dbReference type="Gene3D" id="3.90.1720.10">
    <property type="entry name" value="endopeptidase domain like (from Nostoc punctiforme)"/>
    <property type="match status" value="1"/>
</dbReference>
<evidence type="ECO:0000313" key="5">
    <source>
        <dbReference type="EMBL" id="MEQ2638499.1"/>
    </source>
</evidence>
<gene>
    <name evidence="5" type="ORF">AAAT05_09135</name>
</gene>
<feature type="region of interest" description="Disordered" evidence="3">
    <location>
        <begin position="244"/>
        <end position="286"/>
    </location>
</feature>
<dbReference type="Gene3D" id="6.10.250.3150">
    <property type="match status" value="1"/>
</dbReference>
<feature type="domain" description="Peptidoglycan hydrolase PcsB coiled-coil" evidence="4">
    <location>
        <begin position="106"/>
        <end position="178"/>
    </location>
</feature>
<name>A0ABV1IHX9_9ACTN</name>
<proteinExistence type="predicted"/>
<dbReference type="InterPro" id="IPR038765">
    <property type="entry name" value="Papain-like_cys_pep_sf"/>
</dbReference>
<dbReference type="PROSITE" id="PS51318">
    <property type="entry name" value="TAT"/>
    <property type="match status" value="1"/>
</dbReference>
<keyword evidence="1" id="KW-0732">Signal</keyword>
<dbReference type="RefSeq" id="WP_349183187.1">
    <property type="nucleotide sequence ID" value="NZ_JBBNGS010000022.1"/>
</dbReference>
<feature type="compositionally biased region" description="Basic and acidic residues" evidence="3">
    <location>
        <begin position="249"/>
        <end position="259"/>
    </location>
</feature>
<dbReference type="EMBL" id="JBBNGS010000022">
    <property type="protein sequence ID" value="MEQ2638499.1"/>
    <property type="molecule type" value="Genomic_DNA"/>
</dbReference>
<evidence type="ECO:0000313" key="6">
    <source>
        <dbReference type="Proteomes" id="UP001478817"/>
    </source>
</evidence>
<keyword evidence="2" id="KW-0175">Coiled coil</keyword>